<protein>
    <submittedName>
        <fullName evidence="3">Poly-gamma-glutamate biosynthesis protein</fullName>
    </submittedName>
</protein>
<reference evidence="3 4" key="1">
    <citation type="submission" date="2014-05" db="EMBL/GenBank/DDBJ databases">
        <authorList>
            <person name="Rizzardi K."/>
            <person name="Winiecka-Krusnell J."/>
            <person name="Ramliden M."/>
            <person name="Alm E."/>
            <person name="Andersson S."/>
            <person name="Byfors S."/>
        </authorList>
    </citation>
    <scope>NUCLEOTIDE SEQUENCE [LARGE SCALE GENOMIC DNA]</scope>
    <source>
        <strain evidence="3 4">LEGN</strain>
    </source>
</reference>
<dbReference type="InterPro" id="IPR019079">
    <property type="entry name" value="Capsule_synth_CapA"/>
</dbReference>
<dbReference type="CDD" id="cd07381">
    <property type="entry name" value="MPP_CapA"/>
    <property type="match status" value="1"/>
</dbReference>
<dbReference type="PANTHER" id="PTHR33393:SF11">
    <property type="entry name" value="POLYGLUTAMINE SYNTHESIS ACCESSORY PROTEIN RV0574C-RELATED"/>
    <property type="match status" value="1"/>
</dbReference>
<proteinExistence type="inferred from homology"/>
<evidence type="ECO:0000259" key="2">
    <source>
        <dbReference type="SMART" id="SM00854"/>
    </source>
</evidence>
<dbReference type="STRING" id="1498499.EP47_02045"/>
<feature type="domain" description="Capsule synthesis protein CapA" evidence="2">
    <location>
        <begin position="8"/>
        <end position="291"/>
    </location>
</feature>
<organism evidence="3 4">
    <name type="scientific">Legionella norrlandica</name>
    <dbReference type="NCBI Taxonomy" id="1498499"/>
    <lineage>
        <taxon>Bacteria</taxon>
        <taxon>Pseudomonadati</taxon>
        <taxon>Pseudomonadota</taxon>
        <taxon>Gammaproteobacteria</taxon>
        <taxon>Legionellales</taxon>
        <taxon>Legionellaceae</taxon>
        <taxon>Legionella</taxon>
    </lineage>
</organism>
<dbReference type="AlphaFoldDB" id="A0A0A2SPS7"/>
<comment type="similarity">
    <text evidence="1">Belongs to the CapA family.</text>
</comment>
<dbReference type="OrthoDB" id="9810718at2"/>
<dbReference type="SMART" id="SM00854">
    <property type="entry name" value="PGA_cap"/>
    <property type="match status" value="1"/>
</dbReference>
<dbReference type="PANTHER" id="PTHR33393">
    <property type="entry name" value="POLYGLUTAMINE SYNTHESIS ACCESSORY PROTEIN RV0574C-RELATED"/>
    <property type="match status" value="1"/>
</dbReference>
<accession>A0A0A2SPS7</accession>
<gene>
    <name evidence="3" type="ORF">EP47_02045</name>
</gene>
<dbReference type="RefSeq" id="WP_035890631.1">
    <property type="nucleotide sequence ID" value="NZ_JNCF01000042.1"/>
</dbReference>
<dbReference type="InterPro" id="IPR029052">
    <property type="entry name" value="Metallo-depent_PP-like"/>
</dbReference>
<dbReference type="InterPro" id="IPR052169">
    <property type="entry name" value="CW_Biosynth-Accessory"/>
</dbReference>
<dbReference type="Gene3D" id="3.60.21.10">
    <property type="match status" value="1"/>
</dbReference>
<evidence type="ECO:0000313" key="3">
    <source>
        <dbReference type="EMBL" id="KGP62757.1"/>
    </source>
</evidence>
<dbReference type="SUPFAM" id="SSF56300">
    <property type="entry name" value="Metallo-dependent phosphatases"/>
    <property type="match status" value="1"/>
</dbReference>
<evidence type="ECO:0000256" key="1">
    <source>
        <dbReference type="ARBA" id="ARBA00005662"/>
    </source>
</evidence>
<keyword evidence="4" id="KW-1185">Reference proteome</keyword>
<sequence length="371" mass="42159">MFSMQEFQVFLCGDVMIGRGIDQILPHPSDPRLYEPYVKDAKDYVLLAENTSGEIPRGVCGNYLWGDGLYELKKRNLSARIINLETSITKSNTPDLYKGIHYKMNPDNIDAITSAAIDVCALANNHILDWGTPGLLETLETLHKANIRFSGAGHNIQEAQAPAILSIPGHKKRILVFSMGIHSSGIPSKWRATLKKPGLWLLDNLNANTIRQIKERIDYHREPCDLCIVSIHWGGNWGYAIPKQHQNFAHALIDEIGVNIIHGHSSHHPIGIEIYNHCPILYGCGDLINDYEGILGYEEFQKDLSLMYFLTFDDHLYLKKLELVPLIRKNFCLHYPSDSVCQSVFKTITKASMLLDTHFELENRTIHWIME</sequence>
<dbReference type="EMBL" id="JNCF01000042">
    <property type="protein sequence ID" value="KGP62757.1"/>
    <property type="molecule type" value="Genomic_DNA"/>
</dbReference>
<evidence type="ECO:0000313" key="4">
    <source>
        <dbReference type="Proteomes" id="UP000054422"/>
    </source>
</evidence>
<name>A0A0A2SPS7_9GAMM</name>
<dbReference type="Proteomes" id="UP000054422">
    <property type="component" value="Unassembled WGS sequence"/>
</dbReference>
<dbReference type="Pfam" id="PF09587">
    <property type="entry name" value="PGA_cap"/>
    <property type="match status" value="1"/>
</dbReference>
<comment type="caution">
    <text evidence="3">The sequence shown here is derived from an EMBL/GenBank/DDBJ whole genome shotgun (WGS) entry which is preliminary data.</text>
</comment>